<protein>
    <recommendedName>
        <fullName evidence="4">Reverse transcriptase domain-containing protein</fullName>
    </recommendedName>
</protein>
<evidence type="ECO:0000313" key="2">
    <source>
        <dbReference type="EMBL" id="GJT89270.1"/>
    </source>
</evidence>
<sequence>MSKSANHAPTPGGSVVQNTAGKGSKQMPDGPHGFMSDDKLREFFDKHYNQLLPIMAEKDPETSHVVGIQAIRGTQVPGEPPEIQTKEERGQDPHPKLQSENSQEGHWNSMPKKLKSSTDEDDLSQPWLYEETDPFTPQIHNFVIPKRVRMPSNIKIYDGAGDRIGMAKAPETDGENQNPNRLETFLAYFLQQKKYINDPIEIHHIKQRGGESIEAFMKHFKAESLQVKGALKCLRIFGFMHCITNPNLIKRLNDNILKLVDKMMNVTTAFLRGEVAVANQSRKKTDPP</sequence>
<reference evidence="2" key="1">
    <citation type="journal article" date="2022" name="Int. J. Mol. Sci.">
        <title>Draft Genome of Tanacetum Coccineum: Genomic Comparison of Closely Related Tanacetum-Family Plants.</title>
        <authorList>
            <person name="Yamashiro T."/>
            <person name="Shiraishi A."/>
            <person name="Nakayama K."/>
            <person name="Satake H."/>
        </authorList>
    </citation>
    <scope>NUCLEOTIDE SEQUENCE</scope>
</reference>
<dbReference type="EMBL" id="BQNB010019807">
    <property type="protein sequence ID" value="GJT89270.1"/>
    <property type="molecule type" value="Genomic_DNA"/>
</dbReference>
<dbReference type="Proteomes" id="UP001151760">
    <property type="component" value="Unassembled WGS sequence"/>
</dbReference>
<keyword evidence="3" id="KW-1185">Reference proteome</keyword>
<evidence type="ECO:0000313" key="3">
    <source>
        <dbReference type="Proteomes" id="UP001151760"/>
    </source>
</evidence>
<evidence type="ECO:0008006" key="4">
    <source>
        <dbReference type="Google" id="ProtNLM"/>
    </source>
</evidence>
<reference evidence="2" key="2">
    <citation type="submission" date="2022-01" db="EMBL/GenBank/DDBJ databases">
        <authorList>
            <person name="Yamashiro T."/>
            <person name="Shiraishi A."/>
            <person name="Satake H."/>
            <person name="Nakayama K."/>
        </authorList>
    </citation>
    <scope>NUCLEOTIDE SEQUENCE</scope>
</reference>
<feature type="compositionally biased region" description="Basic and acidic residues" evidence="1">
    <location>
        <begin position="84"/>
        <end position="97"/>
    </location>
</feature>
<proteinExistence type="predicted"/>
<feature type="region of interest" description="Disordered" evidence="1">
    <location>
        <begin position="1"/>
        <end position="38"/>
    </location>
</feature>
<name>A0ABQ5HMZ9_9ASTR</name>
<accession>A0ABQ5HMZ9</accession>
<comment type="caution">
    <text evidence="2">The sequence shown here is derived from an EMBL/GenBank/DDBJ whole genome shotgun (WGS) entry which is preliminary data.</text>
</comment>
<gene>
    <name evidence="2" type="ORF">Tco_1070987</name>
</gene>
<organism evidence="2 3">
    <name type="scientific">Tanacetum coccineum</name>
    <dbReference type="NCBI Taxonomy" id="301880"/>
    <lineage>
        <taxon>Eukaryota</taxon>
        <taxon>Viridiplantae</taxon>
        <taxon>Streptophyta</taxon>
        <taxon>Embryophyta</taxon>
        <taxon>Tracheophyta</taxon>
        <taxon>Spermatophyta</taxon>
        <taxon>Magnoliopsida</taxon>
        <taxon>eudicotyledons</taxon>
        <taxon>Gunneridae</taxon>
        <taxon>Pentapetalae</taxon>
        <taxon>asterids</taxon>
        <taxon>campanulids</taxon>
        <taxon>Asterales</taxon>
        <taxon>Asteraceae</taxon>
        <taxon>Asteroideae</taxon>
        <taxon>Anthemideae</taxon>
        <taxon>Anthemidinae</taxon>
        <taxon>Tanacetum</taxon>
    </lineage>
</organism>
<feature type="region of interest" description="Disordered" evidence="1">
    <location>
        <begin position="70"/>
        <end position="123"/>
    </location>
</feature>
<evidence type="ECO:0000256" key="1">
    <source>
        <dbReference type="SAM" id="MobiDB-lite"/>
    </source>
</evidence>